<dbReference type="AlphaFoldDB" id="A0A0E9PZF0"/>
<proteinExistence type="predicted"/>
<sequence length="49" mass="5736">MPAPIWTHKGPSQHRETVSCIPVVCTDFFQCCFCFFFFKQENRKHGGKN</sequence>
<accession>A0A0E9PZF0</accession>
<protein>
    <submittedName>
        <fullName evidence="1">Uncharacterized protein</fullName>
    </submittedName>
</protein>
<organism evidence="1">
    <name type="scientific">Anguilla anguilla</name>
    <name type="common">European freshwater eel</name>
    <name type="synonym">Muraena anguilla</name>
    <dbReference type="NCBI Taxonomy" id="7936"/>
    <lineage>
        <taxon>Eukaryota</taxon>
        <taxon>Metazoa</taxon>
        <taxon>Chordata</taxon>
        <taxon>Craniata</taxon>
        <taxon>Vertebrata</taxon>
        <taxon>Euteleostomi</taxon>
        <taxon>Actinopterygii</taxon>
        <taxon>Neopterygii</taxon>
        <taxon>Teleostei</taxon>
        <taxon>Anguilliformes</taxon>
        <taxon>Anguillidae</taxon>
        <taxon>Anguilla</taxon>
    </lineage>
</organism>
<reference evidence="1" key="1">
    <citation type="submission" date="2014-11" db="EMBL/GenBank/DDBJ databases">
        <authorList>
            <person name="Amaro Gonzalez C."/>
        </authorList>
    </citation>
    <scope>NUCLEOTIDE SEQUENCE</scope>
</reference>
<dbReference type="EMBL" id="GBXM01098718">
    <property type="protein sequence ID" value="JAH09859.1"/>
    <property type="molecule type" value="Transcribed_RNA"/>
</dbReference>
<evidence type="ECO:0000313" key="1">
    <source>
        <dbReference type="EMBL" id="JAH09859.1"/>
    </source>
</evidence>
<name>A0A0E9PZF0_ANGAN</name>
<reference evidence="1" key="2">
    <citation type="journal article" date="2015" name="Fish Shellfish Immunol.">
        <title>Early steps in the European eel (Anguilla anguilla)-Vibrio vulnificus interaction in the gills: Role of the RtxA13 toxin.</title>
        <authorList>
            <person name="Callol A."/>
            <person name="Pajuelo D."/>
            <person name="Ebbesson L."/>
            <person name="Teles M."/>
            <person name="MacKenzie S."/>
            <person name="Amaro C."/>
        </authorList>
    </citation>
    <scope>NUCLEOTIDE SEQUENCE</scope>
</reference>